<dbReference type="CDD" id="cd17992">
    <property type="entry name" value="DEXHc_RecG"/>
    <property type="match status" value="1"/>
</dbReference>
<organism evidence="18 19">
    <name type="scientific">Steroidobacter agaridevorans</name>
    <dbReference type="NCBI Taxonomy" id="2695856"/>
    <lineage>
        <taxon>Bacteria</taxon>
        <taxon>Pseudomonadati</taxon>
        <taxon>Pseudomonadota</taxon>
        <taxon>Gammaproteobacteria</taxon>
        <taxon>Steroidobacterales</taxon>
        <taxon>Steroidobacteraceae</taxon>
        <taxon>Steroidobacter</taxon>
    </lineage>
</organism>
<evidence type="ECO:0000256" key="3">
    <source>
        <dbReference type="ARBA" id="ARBA00022741"/>
    </source>
</evidence>
<dbReference type="SUPFAM" id="SSF52540">
    <property type="entry name" value="P-loop containing nucleoside triphosphate hydrolases"/>
    <property type="match status" value="2"/>
</dbReference>
<dbReference type="InterPro" id="IPR004609">
    <property type="entry name" value="ATP-dep_DNA_helicase_RecG"/>
</dbReference>
<evidence type="ECO:0000313" key="19">
    <source>
        <dbReference type="Proteomes" id="UP000445000"/>
    </source>
</evidence>
<dbReference type="GO" id="GO:0006310">
    <property type="term" value="P:DNA recombination"/>
    <property type="evidence" value="ECO:0007669"/>
    <property type="project" value="UniProtKB-UniRule"/>
</dbReference>
<proteinExistence type="inferred from homology"/>
<dbReference type="EC" id="5.6.2.4" evidence="13 15"/>
<comment type="function">
    <text evidence="15">Plays a critical role in recombination and DNA repair. Helps process Holliday junction intermediates to mature products by catalyzing branch migration. Has replication fork regression activity, unwinds stalled or blocked replication forks to make a HJ that can be resolved. Has a DNA unwinding activity characteristic of a DNA helicase with 3'-5' polarity.</text>
</comment>
<comment type="similarity">
    <text evidence="1 15">Belongs to the helicase family. RecG subfamily.</text>
</comment>
<dbReference type="SMART" id="SM00490">
    <property type="entry name" value="HELICc"/>
    <property type="match status" value="1"/>
</dbReference>
<dbReference type="PANTHER" id="PTHR47964">
    <property type="entry name" value="ATP-DEPENDENT DNA HELICASE HOMOLOG RECG, CHLOROPLASTIC"/>
    <property type="match status" value="1"/>
</dbReference>
<dbReference type="Pfam" id="PF00270">
    <property type="entry name" value="DEAD"/>
    <property type="match status" value="1"/>
</dbReference>
<keyword evidence="5 15" id="KW-0378">Hydrolase</keyword>
<dbReference type="FunFam" id="3.40.50.300:FF:000391">
    <property type="entry name" value="ATP-dependent DNA helicase RecG"/>
    <property type="match status" value="1"/>
</dbReference>
<evidence type="ECO:0000256" key="10">
    <source>
        <dbReference type="ARBA" id="ARBA00023204"/>
    </source>
</evidence>
<evidence type="ECO:0000256" key="12">
    <source>
        <dbReference type="ARBA" id="ARBA00034617"/>
    </source>
</evidence>
<dbReference type="GO" id="GO:0006281">
    <property type="term" value="P:DNA repair"/>
    <property type="evidence" value="ECO:0007669"/>
    <property type="project" value="UniProtKB-UniRule"/>
</dbReference>
<keyword evidence="11" id="KW-0413">Isomerase</keyword>
<dbReference type="InterPro" id="IPR011545">
    <property type="entry name" value="DEAD/DEAH_box_helicase_dom"/>
</dbReference>
<evidence type="ECO:0000256" key="7">
    <source>
        <dbReference type="ARBA" id="ARBA00022840"/>
    </source>
</evidence>
<dbReference type="GO" id="GO:0043138">
    <property type="term" value="F:3'-5' DNA helicase activity"/>
    <property type="evidence" value="ECO:0007669"/>
    <property type="project" value="UniProtKB-EC"/>
</dbReference>
<evidence type="ECO:0000256" key="14">
    <source>
        <dbReference type="ARBA" id="ARBA00048988"/>
    </source>
</evidence>
<evidence type="ECO:0000256" key="4">
    <source>
        <dbReference type="ARBA" id="ARBA00022763"/>
    </source>
</evidence>
<dbReference type="RefSeq" id="WP_161810307.1">
    <property type="nucleotide sequence ID" value="NZ_BLJN01000001.1"/>
</dbReference>
<evidence type="ECO:0000256" key="1">
    <source>
        <dbReference type="ARBA" id="ARBA00007504"/>
    </source>
</evidence>
<accession>A0A829Y5Y7</accession>
<dbReference type="NCBIfam" id="NF008165">
    <property type="entry name" value="PRK10917.1-3"/>
    <property type="match status" value="1"/>
</dbReference>
<feature type="domain" description="Helicase C-terminal" evidence="17">
    <location>
        <begin position="501"/>
        <end position="647"/>
    </location>
</feature>
<sequence length="712" mass="78923">MSPSPSNSKRSHGGADLPAAAVSPEIRPVTALRGVGDALAGKLAKLGITTIQDLLFLLPLRYEDRTQVIPIGSLSHGDRAVVEGEVQLAEIAFRGRRQLLCRIGDGSGWLTLRFFHFSNSQHEQMSRGTRLRCYGEIRRGPSGLEIVHPEYRRVAADAAPTTEDVLTPIYPLTEGVQQGRLRQLTAMALREFANRTVQDWVPPAVLAQLQLPPLREALQYVHRPPPDADLDLLATGQHPMQRRLAFEELLAHQLSLRLLRREIQRDPGWQFTVGEPLIDRFLQSLPFKPTGAQTRAWRDIERDLSQSSPMLRLVQGDVGCGKTLVAALAALRAVEAGFQVAVMAPTELLADQHARNFTNWLAPLELYPALITGKRTAAARARSLADLASGEAKIAIGTHALFQQEVEFRRLGLVIVDEQHRFGVHQRLLLREKGLASGRYPHQLIMTATPIPRTLAMTAYADLDVSVIDELPPGRTPVKTVALPENRRDEVVLRIRDACRQKRQAYWVCPLIEESDQLEAQAAEDTVTALAEALQELKVGLVHGRMSPKEKEAVMGRFKEGAIDLLVATTVIEVGVDVPNASLMVIENAERMGLAQLHQLRGRVGRGAAESTCVLLYRTPLSEVARERLSVMRATNDGFEISRRDLELRGPGELLGTKQTGLMQMRVAELVRDADLLPKVQEVAELMLKENEANIAPLLRRWIGQGERFGKV</sequence>
<evidence type="ECO:0000256" key="11">
    <source>
        <dbReference type="ARBA" id="ARBA00023235"/>
    </source>
</evidence>
<comment type="caution">
    <text evidence="18">The sequence shown here is derived from an EMBL/GenBank/DDBJ whole genome shotgun (WGS) entry which is preliminary data.</text>
</comment>
<dbReference type="PROSITE" id="PS51192">
    <property type="entry name" value="HELICASE_ATP_BIND_1"/>
    <property type="match status" value="1"/>
</dbReference>
<dbReference type="EMBL" id="BLJN01000001">
    <property type="protein sequence ID" value="GFE78395.1"/>
    <property type="molecule type" value="Genomic_DNA"/>
</dbReference>
<dbReference type="PANTHER" id="PTHR47964:SF1">
    <property type="entry name" value="ATP-DEPENDENT DNA HELICASE HOMOLOG RECG, CHLOROPLASTIC"/>
    <property type="match status" value="1"/>
</dbReference>
<evidence type="ECO:0000313" key="18">
    <source>
        <dbReference type="EMBL" id="GFE78395.1"/>
    </source>
</evidence>
<evidence type="ECO:0000256" key="5">
    <source>
        <dbReference type="ARBA" id="ARBA00022801"/>
    </source>
</evidence>
<evidence type="ECO:0000259" key="16">
    <source>
        <dbReference type="PROSITE" id="PS51192"/>
    </source>
</evidence>
<dbReference type="InterPro" id="IPR012340">
    <property type="entry name" value="NA-bd_OB-fold"/>
</dbReference>
<dbReference type="InterPro" id="IPR045562">
    <property type="entry name" value="RecG_dom3_C"/>
</dbReference>
<dbReference type="InterPro" id="IPR033454">
    <property type="entry name" value="RecG_wedge"/>
</dbReference>
<dbReference type="Proteomes" id="UP000445000">
    <property type="component" value="Unassembled WGS sequence"/>
</dbReference>
<dbReference type="InterPro" id="IPR027417">
    <property type="entry name" value="P-loop_NTPase"/>
</dbReference>
<dbReference type="NCBIfam" id="NF008163">
    <property type="entry name" value="PRK10917.1-1"/>
    <property type="match status" value="1"/>
</dbReference>
<keyword evidence="8" id="KW-0238">DNA-binding</keyword>
<dbReference type="InterPro" id="IPR047112">
    <property type="entry name" value="RecG/Mfd"/>
</dbReference>
<dbReference type="PROSITE" id="PS51194">
    <property type="entry name" value="HELICASE_CTER"/>
    <property type="match status" value="1"/>
</dbReference>
<evidence type="ECO:0000259" key="17">
    <source>
        <dbReference type="PROSITE" id="PS51194"/>
    </source>
</evidence>
<evidence type="ECO:0000256" key="9">
    <source>
        <dbReference type="ARBA" id="ARBA00023172"/>
    </source>
</evidence>
<dbReference type="CDD" id="cd04488">
    <property type="entry name" value="RecG_wedge_OBF"/>
    <property type="match status" value="1"/>
</dbReference>
<keyword evidence="7 15" id="KW-0067">ATP-binding</keyword>
<protein>
    <recommendedName>
        <fullName evidence="2 15">ATP-dependent DNA helicase RecG</fullName>
        <ecNumber evidence="13 15">5.6.2.4</ecNumber>
    </recommendedName>
</protein>
<dbReference type="Gene3D" id="2.40.50.140">
    <property type="entry name" value="Nucleic acid-binding proteins"/>
    <property type="match status" value="1"/>
</dbReference>
<comment type="catalytic activity">
    <reaction evidence="12 15">
        <text>Couples ATP hydrolysis with the unwinding of duplex DNA by translocating in the 3'-5' direction.</text>
        <dbReference type="EC" id="5.6.2.4"/>
    </reaction>
</comment>
<dbReference type="InterPro" id="IPR001650">
    <property type="entry name" value="Helicase_C-like"/>
</dbReference>
<evidence type="ECO:0000256" key="8">
    <source>
        <dbReference type="ARBA" id="ARBA00023125"/>
    </source>
</evidence>
<keyword evidence="4 15" id="KW-0227">DNA damage</keyword>
<comment type="catalytic activity">
    <reaction evidence="14 15">
        <text>ATP + H2O = ADP + phosphate + H(+)</text>
        <dbReference type="Rhea" id="RHEA:13065"/>
        <dbReference type="ChEBI" id="CHEBI:15377"/>
        <dbReference type="ChEBI" id="CHEBI:15378"/>
        <dbReference type="ChEBI" id="CHEBI:30616"/>
        <dbReference type="ChEBI" id="CHEBI:43474"/>
        <dbReference type="ChEBI" id="CHEBI:456216"/>
        <dbReference type="EC" id="5.6.2.4"/>
    </reaction>
</comment>
<keyword evidence="10 15" id="KW-0234">DNA repair</keyword>
<dbReference type="Pfam" id="PF17191">
    <property type="entry name" value="RecG_wedge"/>
    <property type="match status" value="1"/>
</dbReference>
<dbReference type="GO" id="GO:0003677">
    <property type="term" value="F:DNA binding"/>
    <property type="evidence" value="ECO:0007669"/>
    <property type="project" value="UniProtKB-KW"/>
</dbReference>
<dbReference type="NCBIfam" id="NF008166">
    <property type="entry name" value="PRK10917.1-4"/>
    <property type="match status" value="1"/>
</dbReference>
<evidence type="ECO:0000256" key="13">
    <source>
        <dbReference type="ARBA" id="ARBA00034808"/>
    </source>
</evidence>
<dbReference type="Gene3D" id="3.40.50.300">
    <property type="entry name" value="P-loop containing nucleotide triphosphate hydrolases"/>
    <property type="match status" value="2"/>
</dbReference>
<keyword evidence="6 15" id="KW-0347">Helicase</keyword>
<reference evidence="19" key="1">
    <citation type="submission" date="2020-01" db="EMBL/GenBank/DDBJ databases">
        <title>'Steroidobacter agaridevorans' sp. nov., agar-degrading bacteria isolated from rhizosphere soils.</title>
        <authorList>
            <person name="Ikenaga M."/>
            <person name="Kataoka M."/>
            <person name="Murouchi A."/>
            <person name="Katsuragi S."/>
            <person name="Sakai M."/>
        </authorList>
    </citation>
    <scope>NUCLEOTIDE SEQUENCE [LARGE SCALE GENOMIC DNA]</scope>
    <source>
        <strain evidence="19">YU21-B</strain>
    </source>
</reference>
<evidence type="ECO:0000256" key="6">
    <source>
        <dbReference type="ARBA" id="ARBA00022806"/>
    </source>
</evidence>
<feature type="domain" description="Helicase ATP-binding" evidence="16">
    <location>
        <begin position="303"/>
        <end position="468"/>
    </location>
</feature>
<dbReference type="Gene3D" id="1.10.150.20">
    <property type="entry name" value="5' to 3' exonuclease, C-terminal subdomain"/>
    <property type="match status" value="1"/>
</dbReference>
<evidence type="ECO:0000256" key="15">
    <source>
        <dbReference type="RuleBase" id="RU363016"/>
    </source>
</evidence>
<keyword evidence="19" id="KW-1185">Reference proteome</keyword>
<keyword evidence="3 15" id="KW-0547">Nucleotide-binding</keyword>
<dbReference type="Pfam" id="PF19833">
    <property type="entry name" value="RecG_dom3_C"/>
    <property type="match status" value="1"/>
</dbReference>
<dbReference type="GO" id="GO:0005524">
    <property type="term" value="F:ATP binding"/>
    <property type="evidence" value="ECO:0007669"/>
    <property type="project" value="UniProtKB-KW"/>
</dbReference>
<keyword evidence="9 15" id="KW-0233">DNA recombination</keyword>
<dbReference type="SMART" id="SM00487">
    <property type="entry name" value="DEXDc"/>
    <property type="match status" value="1"/>
</dbReference>
<dbReference type="Pfam" id="PF00271">
    <property type="entry name" value="Helicase_C"/>
    <property type="match status" value="1"/>
</dbReference>
<evidence type="ECO:0000256" key="2">
    <source>
        <dbReference type="ARBA" id="ARBA00017846"/>
    </source>
</evidence>
<dbReference type="NCBIfam" id="NF008168">
    <property type="entry name" value="PRK10917.2-2"/>
    <property type="match status" value="1"/>
</dbReference>
<dbReference type="SUPFAM" id="SSF50249">
    <property type="entry name" value="Nucleic acid-binding proteins"/>
    <property type="match status" value="1"/>
</dbReference>
<dbReference type="InterPro" id="IPR014001">
    <property type="entry name" value="Helicase_ATP-bd"/>
</dbReference>
<dbReference type="AlphaFoldDB" id="A0A829Y5Y7"/>
<dbReference type="GO" id="GO:0016787">
    <property type="term" value="F:hydrolase activity"/>
    <property type="evidence" value="ECO:0007669"/>
    <property type="project" value="UniProtKB-KW"/>
</dbReference>
<name>A0A829Y5Y7_9GAMM</name>
<dbReference type="NCBIfam" id="TIGR00643">
    <property type="entry name" value="recG"/>
    <property type="match status" value="1"/>
</dbReference>
<gene>
    <name evidence="18" type="primary">recG</name>
    <name evidence="18" type="ORF">GCM10011487_03950</name>
</gene>